<accession>K6Z1J4</accession>
<sequence>MKIHQLKGYIQSIYLVEYPQQLLLLDGCCRVDISMLEQFITDDLSRPFSDLKLIVVTHMHPDHAGAAHKLRTITGCKIASANMPKQWYTGLSGRLSHLVDIALATWVASRIGKTRKNLWYSPHLKIDYALTDQDTLPGFDDWRVLLTAGHTDRDLSVLHIASMRIYVADLLVKVKDRFIPPIPVNYPQQYRASILKVQALRPASIMLAHGGEVMLTEQDFAHVLTVAPRKPFTIWTPAKNKLKRLLLRKKG</sequence>
<proteinExistence type="predicted"/>
<dbReference type="SUPFAM" id="SSF56281">
    <property type="entry name" value="Metallo-hydrolase/oxidoreductase"/>
    <property type="match status" value="1"/>
</dbReference>
<dbReference type="InterPro" id="IPR036866">
    <property type="entry name" value="RibonucZ/Hydroxyglut_hydro"/>
</dbReference>
<dbReference type="SMART" id="SM00849">
    <property type="entry name" value="Lactamase_B"/>
    <property type="match status" value="1"/>
</dbReference>
<evidence type="ECO:0000259" key="1">
    <source>
        <dbReference type="SMART" id="SM00849"/>
    </source>
</evidence>
<dbReference type="KEGG" id="gps:C427_0562"/>
<evidence type="ECO:0000313" key="3">
    <source>
        <dbReference type="Proteomes" id="UP000011864"/>
    </source>
</evidence>
<feature type="domain" description="Metallo-beta-lactamase" evidence="1">
    <location>
        <begin position="10"/>
        <end position="209"/>
    </location>
</feature>
<dbReference type="EMBL" id="CP003837">
    <property type="protein sequence ID" value="AGH42672.1"/>
    <property type="molecule type" value="Genomic_DNA"/>
</dbReference>
<dbReference type="AlphaFoldDB" id="K6Z1J4"/>
<dbReference type="RefSeq" id="WP_007640462.1">
    <property type="nucleotide sequence ID" value="NC_020514.1"/>
</dbReference>
<dbReference type="eggNOG" id="COG0491">
    <property type="taxonomic scope" value="Bacteria"/>
</dbReference>
<evidence type="ECO:0000313" key="2">
    <source>
        <dbReference type="EMBL" id="AGH42672.1"/>
    </source>
</evidence>
<dbReference type="PATRIC" id="fig|1129794.4.peg.556"/>
<dbReference type="Proteomes" id="UP000011864">
    <property type="component" value="Chromosome"/>
</dbReference>
<dbReference type="Pfam" id="PF00753">
    <property type="entry name" value="Lactamase_B"/>
    <property type="match status" value="1"/>
</dbReference>
<name>K6Z1J4_9ALTE</name>
<dbReference type="STRING" id="1129794.C427_0562"/>
<protein>
    <recommendedName>
        <fullName evidence="1">Metallo-beta-lactamase domain-containing protein</fullName>
    </recommendedName>
</protein>
<dbReference type="OrthoDB" id="9802991at2"/>
<dbReference type="InterPro" id="IPR001279">
    <property type="entry name" value="Metallo-B-lactamas"/>
</dbReference>
<dbReference type="HOGENOM" id="CLU_1151406_0_0_6"/>
<gene>
    <name evidence="2" type="ORF">C427_0562</name>
</gene>
<dbReference type="InterPro" id="IPR050855">
    <property type="entry name" value="NDM-1-like"/>
</dbReference>
<keyword evidence="3" id="KW-1185">Reference proteome</keyword>
<organism evidence="2 3">
    <name type="scientific">Paraglaciecola psychrophila 170</name>
    <dbReference type="NCBI Taxonomy" id="1129794"/>
    <lineage>
        <taxon>Bacteria</taxon>
        <taxon>Pseudomonadati</taxon>
        <taxon>Pseudomonadota</taxon>
        <taxon>Gammaproteobacteria</taxon>
        <taxon>Alteromonadales</taxon>
        <taxon>Alteromonadaceae</taxon>
        <taxon>Paraglaciecola</taxon>
    </lineage>
</organism>
<dbReference type="PANTHER" id="PTHR42951">
    <property type="entry name" value="METALLO-BETA-LACTAMASE DOMAIN-CONTAINING"/>
    <property type="match status" value="1"/>
</dbReference>
<dbReference type="Gene3D" id="3.60.15.10">
    <property type="entry name" value="Ribonuclease Z/Hydroxyacylglutathione hydrolase-like"/>
    <property type="match status" value="1"/>
</dbReference>
<reference evidence="2 3" key="1">
    <citation type="journal article" date="2013" name="Genome Announc.">
        <title>Complete Genome Sequence of Glaciecola psychrophila Strain 170T.</title>
        <authorList>
            <person name="Yin J."/>
            <person name="Chen J."/>
            <person name="Liu G."/>
            <person name="Yu Y."/>
            <person name="Song L."/>
            <person name="Wang X."/>
            <person name="Qu X."/>
        </authorList>
    </citation>
    <scope>NUCLEOTIDE SEQUENCE [LARGE SCALE GENOMIC DNA]</scope>
    <source>
        <strain evidence="2 3">170</strain>
    </source>
</reference>